<keyword evidence="2" id="KW-1185">Reference proteome</keyword>
<name>A0A2K8L3X0_9PROT</name>
<accession>A0A2K8L3X0</accession>
<dbReference type="KEGG" id="mfn:Ga0123462_1123"/>
<protein>
    <submittedName>
        <fullName evidence="1">Uncharacterized protein</fullName>
    </submittedName>
</protein>
<dbReference type="OrthoDB" id="9788640at2"/>
<dbReference type="AlphaFoldDB" id="A0A2K8L3X0"/>
<evidence type="ECO:0000313" key="1">
    <source>
        <dbReference type="EMBL" id="ATX81987.1"/>
    </source>
</evidence>
<dbReference type="Proteomes" id="UP000231637">
    <property type="component" value="Chromosome"/>
</dbReference>
<dbReference type="RefSeq" id="WP_100265385.1">
    <property type="nucleotide sequence ID" value="NZ_CP018800.1"/>
</dbReference>
<sequence length="114" mass="13261">MFTIINNKSKVKFNVKILNKGDQYGLNKCLRHDEEEPVVEFYDARHKNSDPEGQFISRYYVKTLLGMDDELLSEDITLGQRGLCLDGNHSDTWYLTPENCMCVGTWIRSELGYF</sequence>
<gene>
    <name evidence="1" type="ORF">Ga0123462_1123</name>
</gene>
<dbReference type="EMBL" id="CP018800">
    <property type="protein sequence ID" value="ATX81987.1"/>
    <property type="molecule type" value="Genomic_DNA"/>
</dbReference>
<proteinExistence type="predicted"/>
<evidence type="ECO:0000313" key="2">
    <source>
        <dbReference type="Proteomes" id="UP000231637"/>
    </source>
</evidence>
<organism evidence="1 2">
    <name type="scientific">Mariprofundus ferrinatatus</name>
    <dbReference type="NCBI Taxonomy" id="1921087"/>
    <lineage>
        <taxon>Bacteria</taxon>
        <taxon>Pseudomonadati</taxon>
        <taxon>Pseudomonadota</taxon>
        <taxon>Candidatius Mariprofundia</taxon>
        <taxon>Mariprofundales</taxon>
        <taxon>Mariprofundaceae</taxon>
        <taxon>Mariprofundus</taxon>
    </lineage>
</organism>
<reference evidence="1 2" key="1">
    <citation type="submission" date="2016-12" db="EMBL/GenBank/DDBJ databases">
        <title>Isolation and genomic insights into novel planktonic Zetaproteobacteria from stratified waters of the Chesapeake Bay.</title>
        <authorList>
            <person name="McAllister S.M."/>
            <person name="Kato S."/>
            <person name="Chan C.S."/>
            <person name="Chiu B.K."/>
            <person name="Field E.K."/>
        </authorList>
    </citation>
    <scope>NUCLEOTIDE SEQUENCE [LARGE SCALE GENOMIC DNA]</scope>
    <source>
        <strain evidence="1 2">CP-8</strain>
    </source>
</reference>